<dbReference type="OrthoDB" id="2354703at2"/>
<gene>
    <name evidence="1" type="ORF">AUC31_02000</name>
</gene>
<organism evidence="1 2">
    <name type="scientific">Planococcus rifietoensis</name>
    <dbReference type="NCBI Taxonomy" id="200991"/>
    <lineage>
        <taxon>Bacteria</taxon>
        <taxon>Bacillati</taxon>
        <taxon>Bacillota</taxon>
        <taxon>Bacilli</taxon>
        <taxon>Bacillales</taxon>
        <taxon>Caryophanaceae</taxon>
        <taxon>Planococcus</taxon>
    </lineage>
</organism>
<proteinExistence type="predicted"/>
<dbReference type="Proteomes" id="UP000067683">
    <property type="component" value="Chromosome"/>
</dbReference>
<dbReference type="AlphaFoldDB" id="A0A0U2ZAE9"/>
<dbReference type="KEGG" id="prt:AUC31_02000"/>
<keyword evidence="2" id="KW-1185">Reference proteome</keyword>
<protein>
    <submittedName>
        <fullName evidence="1">Uncharacterized protein</fullName>
    </submittedName>
</protein>
<dbReference type="STRING" id="200991.AUC31_02000"/>
<sequence length="249" mass="29745">MKHIYAFEETSEYDKFQTIIQDFTKKLQNYEQFLEDKYELIEKPKGIVWTSFDEATTIFSDLPIPAFTNKDTIYITPDLNAWRNMFLEQLDGKSLPSIQAFYEHLSEKHLLTILGHELTHHSDLFLDEFEDAREDNTWFEEGMCEYLPRKFFLTDSEFEEIAVIETELVNSFTSEYGSRSLSAFGSNSYQARLSSIMFDYWRSFLAVKYLVEERFNHNIQAVFEKYHEWDTEGRKRTLLEHFELDHVFS</sequence>
<evidence type="ECO:0000313" key="1">
    <source>
        <dbReference type="EMBL" id="ALS74101.1"/>
    </source>
</evidence>
<reference evidence="1" key="1">
    <citation type="submission" date="2016-01" db="EMBL/GenBank/DDBJ databases">
        <title>Complete genome of Planococcus rifietoensis type strain M8.</title>
        <authorList>
            <person name="See-Too W.S."/>
        </authorList>
    </citation>
    <scope>NUCLEOTIDE SEQUENCE [LARGE SCALE GENOMIC DNA]</scope>
    <source>
        <strain evidence="1">M8</strain>
    </source>
</reference>
<dbReference type="RefSeq" id="WP_058380809.1">
    <property type="nucleotide sequence ID" value="NZ_CP013659.2"/>
</dbReference>
<name>A0A0U2ZAE9_9BACL</name>
<accession>A0A0U2ZAE9</accession>
<evidence type="ECO:0000313" key="2">
    <source>
        <dbReference type="Proteomes" id="UP000067683"/>
    </source>
</evidence>
<dbReference type="EMBL" id="CP013659">
    <property type="protein sequence ID" value="ALS74101.1"/>
    <property type="molecule type" value="Genomic_DNA"/>
</dbReference>